<comment type="caution">
    <text evidence="3">The sequence shown here is derived from an EMBL/GenBank/DDBJ whole genome shotgun (WGS) entry which is preliminary data.</text>
</comment>
<keyword evidence="4" id="KW-1185">Reference proteome</keyword>
<evidence type="ECO:0000259" key="2">
    <source>
        <dbReference type="PROSITE" id="PS50006"/>
    </source>
</evidence>
<accession>A0ABP7IBC7</accession>
<dbReference type="SMART" id="SM00240">
    <property type="entry name" value="FHA"/>
    <property type="match status" value="1"/>
</dbReference>
<dbReference type="PROSITE" id="PS50006">
    <property type="entry name" value="FHA_DOMAIN"/>
    <property type="match status" value="1"/>
</dbReference>
<keyword evidence="1" id="KW-0597">Phosphoprotein</keyword>
<dbReference type="Gene3D" id="2.60.200.20">
    <property type="match status" value="1"/>
</dbReference>
<dbReference type="InterPro" id="IPR000253">
    <property type="entry name" value="FHA_dom"/>
</dbReference>
<dbReference type="InterPro" id="IPR008984">
    <property type="entry name" value="SMAD_FHA_dom_sf"/>
</dbReference>
<dbReference type="RefSeq" id="WP_275775542.1">
    <property type="nucleotide sequence ID" value="NZ_BAABDE010000022.1"/>
</dbReference>
<gene>
    <name evidence="3" type="ORF">GCM10022403_054640</name>
</gene>
<protein>
    <recommendedName>
        <fullName evidence="2">FHA domain-containing protein</fullName>
    </recommendedName>
</protein>
<dbReference type="Proteomes" id="UP001501009">
    <property type="component" value="Unassembled WGS sequence"/>
</dbReference>
<feature type="domain" description="FHA" evidence="2">
    <location>
        <begin position="53"/>
        <end position="106"/>
    </location>
</feature>
<sequence>MAEGPRQLVCRACFTPYSLSGAGIARTRREHTPAGIELGFPTGVLSIPAGTARVLGREGDGDAARLLEPYDNLSRRHATVRVDAGGRAWIRDEGSTNGTYHQERRIAPGGWVALRRGDRLRLASDVPVAVRAVDEGYEGDDA</sequence>
<proteinExistence type="predicted"/>
<organism evidence="3 4">
    <name type="scientific">Streptomyces coacervatus</name>
    <dbReference type="NCBI Taxonomy" id="647381"/>
    <lineage>
        <taxon>Bacteria</taxon>
        <taxon>Bacillati</taxon>
        <taxon>Actinomycetota</taxon>
        <taxon>Actinomycetes</taxon>
        <taxon>Kitasatosporales</taxon>
        <taxon>Streptomycetaceae</taxon>
        <taxon>Streptomyces</taxon>
    </lineage>
</organism>
<evidence type="ECO:0000313" key="3">
    <source>
        <dbReference type="EMBL" id="GAA3814111.1"/>
    </source>
</evidence>
<dbReference type="SUPFAM" id="SSF49879">
    <property type="entry name" value="SMAD/FHA domain"/>
    <property type="match status" value="1"/>
</dbReference>
<name>A0ABP7IBC7_9ACTN</name>
<reference evidence="4" key="1">
    <citation type="journal article" date="2019" name="Int. J. Syst. Evol. Microbiol.">
        <title>The Global Catalogue of Microorganisms (GCM) 10K type strain sequencing project: providing services to taxonomists for standard genome sequencing and annotation.</title>
        <authorList>
            <consortium name="The Broad Institute Genomics Platform"/>
            <consortium name="The Broad Institute Genome Sequencing Center for Infectious Disease"/>
            <person name="Wu L."/>
            <person name="Ma J."/>
        </authorList>
    </citation>
    <scope>NUCLEOTIDE SEQUENCE [LARGE SCALE GENOMIC DNA]</scope>
    <source>
        <strain evidence="4">JCM 17138</strain>
    </source>
</reference>
<dbReference type="Pfam" id="PF00498">
    <property type="entry name" value="FHA"/>
    <property type="match status" value="1"/>
</dbReference>
<evidence type="ECO:0000256" key="1">
    <source>
        <dbReference type="ARBA" id="ARBA00022553"/>
    </source>
</evidence>
<dbReference type="EMBL" id="BAABDE010000022">
    <property type="protein sequence ID" value="GAA3814111.1"/>
    <property type="molecule type" value="Genomic_DNA"/>
</dbReference>
<evidence type="ECO:0000313" key="4">
    <source>
        <dbReference type="Proteomes" id="UP001501009"/>
    </source>
</evidence>
<dbReference type="CDD" id="cd00060">
    <property type="entry name" value="FHA"/>
    <property type="match status" value="1"/>
</dbReference>